<feature type="compositionally biased region" description="Acidic residues" evidence="1">
    <location>
        <begin position="286"/>
        <end position="312"/>
    </location>
</feature>
<dbReference type="Proteomes" id="UP001473302">
    <property type="component" value="Unassembled WGS sequence"/>
</dbReference>
<organism evidence="2 3">
    <name type="scientific">Mucor flavus</name>
    <dbReference type="NCBI Taxonomy" id="439312"/>
    <lineage>
        <taxon>Eukaryota</taxon>
        <taxon>Fungi</taxon>
        <taxon>Fungi incertae sedis</taxon>
        <taxon>Mucoromycota</taxon>
        <taxon>Mucoromycotina</taxon>
        <taxon>Mucoromycetes</taxon>
        <taxon>Mucorales</taxon>
        <taxon>Mucorineae</taxon>
        <taxon>Mucoraceae</taxon>
        <taxon>Mucor</taxon>
    </lineage>
</organism>
<sequence length="771" mass="88607">MAEQIYHRNSSKVLVTFTLTVPVPAPAPAPTPEVLAFFAYNHVEFCGNFIFARENEAEILENYLERLQRWIYLNNFRPLACLKALPFFQQQTVKRISQNILLELFSIDRDTRLKALLSDSYFNANKVKGSVTAKAVTAIILTYFDIPLMRTENDDDDAFCDMFGVLFGVLCSSSNLFLCDFMLHHLTSSGTANEIISKHDLDTLLKIDTSIEDTRIVNFLNKEFMQPIERKRPGFVDRMLFGRKKNVNLAIFKYRAETILKDVRYFQTILTNIPDNNDDGNNGEGNNEESDNDDGENDDGENDDDNSDEEDESDRRIKERFDSIQRRWGAVPEEEFEFSTPISSEYPNIRREEQLTDILNPVGEERDVEEGEVNQESHRHHNRKYSILEASSAPMTFYLQAGASGNFSIPEEPTRPQVERRLSWPLAKPGSKISLKLVDNRGLAIEDEIDQNVLVYGDVPSPTSEVNDREEIRSMVSGDYESEPSSDQMSLSERSISPLIMSNSSIERLVDDLMSRGRVASEQSLTDPQLAPINEMVENWMDRNTLAEETGIPRAVDIDEEILEFLGIDYYDREGFDHYFVNVGRAKIFHVLELRSKMDIIKQAFINLTSDTYVDLIDRQVSSSDVLPEGEDMLKEVQLAYKEMVAQYVNYQRLVDEFERRYALLRMLEFVNDYIPRIMLLIKQFRPGSALGPPDMEGIYGILCDGTQAAASLKHTWETYVESSRAFKKIRRTYQDSIDNLEQEFFLVVDELHRQSSAYLGNLGTEEDRRD</sequence>
<protein>
    <submittedName>
        <fullName evidence="2">Uncharacterized protein</fullName>
    </submittedName>
</protein>
<dbReference type="EMBL" id="BAABUK010000003">
    <property type="protein sequence ID" value="GAA5807824.1"/>
    <property type="molecule type" value="Genomic_DNA"/>
</dbReference>
<proteinExistence type="predicted"/>
<evidence type="ECO:0000256" key="1">
    <source>
        <dbReference type="SAM" id="MobiDB-lite"/>
    </source>
</evidence>
<name>A0ABP9YLT7_9FUNG</name>
<gene>
    <name evidence="2" type="ORF">MFLAVUS_001203</name>
</gene>
<reference evidence="2 3" key="1">
    <citation type="submission" date="2024-04" db="EMBL/GenBank/DDBJ databases">
        <title>genome sequences of Mucor flavus KT1a and Helicostylum pulchrum KT1b strains isolated from the surface of a dry-aged beef.</title>
        <authorList>
            <person name="Toyotome T."/>
            <person name="Hosono M."/>
            <person name="Torimaru M."/>
            <person name="Fukuda K."/>
            <person name="Mikami N."/>
        </authorList>
    </citation>
    <scope>NUCLEOTIDE SEQUENCE [LARGE SCALE GENOMIC DNA]</scope>
    <source>
        <strain evidence="2 3">KT1a</strain>
    </source>
</reference>
<feature type="region of interest" description="Disordered" evidence="1">
    <location>
        <begin position="271"/>
        <end position="318"/>
    </location>
</feature>
<accession>A0ABP9YLT7</accession>
<keyword evidence="3" id="KW-1185">Reference proteome</keyword>
<comment type="caution">
    <text evidence="2">The sequence shown here is derived from an EMBL/GenBank/DDBJ whole genome shotgun (WGS) entry which is preliminary data.</text>
</comment>
<evidence type="ECO:0000313" key="2">
    <source>
        <dbReference type="EMBL" id="GAA5807824.1"/>
    </source>
</evidence>
<evidence type="ECO:0000313" key="3">
    <source>
        <dbReference type="Proteomes" id="UP001473302"/>
    </source>
</evidence>